<keyword evidence="3" id="KW-1185">Reference proteome</keyword>
<protein>
    <submittedName>
        <fullName evidence="2">Uncharacterized protein</fullName>
    </submittedName>
</protein>
<accession>A0AAP0IJ82</accession>
<evidence type="ECO:0000313" key="2">
    <source>
        <dbReference type="EMBL" id="KAK9115968.1"/>
    </source>
</evidence>
<comment type="caution">
    <text evidence="2">The sequence shown here is derived from an EMBL/GenBank/DDBJ whole genome shotgun (WGS) entry which is preliminary data.</text>
</comment>
<keyword evidence="1" id="KW-1133">Transmembrane helix</keyword>
<organism evidence="2 3">
    <name type="scientific">Stephania japonica</name>
    <dbReference type="NCBI Taxonomy" id="461633"/>
    <lineage>
        <taxon>Eukaryota</taxon>
        <taxon>Viridiplantae</taxon>
        <taxon>Streptophyta</taxon>
        <taxon>Embryophyta</taxon>
        <taxon>Tracheophyta</taxon>
        <taxon>Spermatophyta</taxon>
        <taxon>Magnoliopsida</taxon>
        <taxon>Ranunculales</taxon>
        <taxon>Menispermaceae</taxon>
        <taxon>Menispermoideae</taxon>
        <taxon>Cissampelideae</taxon>
        <taxon>Stephania</taxon>
    </lineage>
</organism>
<dbReference type="EMBL" id="JBBNAE010000006">
    <property type="protein sequence ID" value="KAK9115968.1"/>
    <property type="molecule type" value="Genomic_DNA"/>
</dbReference>
<reference evidence="2 3" key="1">
    <citation type="submission" date="2024-01" db="EMBL/GenBank/DDBJ databases">
        <title>Genome assemblies of Stephania.</title>
        <authorList>
            <person name="Yang L."/>
        </authorList>
    </citation>
    <scope>NUCLEOTIDE SEQUENCE [LARGE SCALE GENOMIC DNA]</scope>
    <source>
        <strain evidence="2">QJT</strain>
        <tissue evidence="2">Leaf</tissue>
    </source>
</reference>
<dbReference type="AlphaFoldDB" id="A0AAP0IJ82"/>
<feature type="transmembrane region" description="Helical" evidence="1">
    <location>
        <begin position="106"/>
        <end position="127"/>
    </location>
</feature>
<sequence length="132" mass="14528">MEWRIGREGVGFGWGGPQWSSRRRTTVVLILPPVVGLLLDHRASQHGAGRTSRTKPNTFKARLEDLKFKPHYISSAHHIHSGPVARPCRGRSLADLAFPDVAEPPLLVLAVVVVVVVSCIYGTHYSCGDRLI</sequence>
<evidence type="ECO:0000256" key="1">
    <source>
        <dbReference type="SAM" id="Phobius"/>
    </source>
</evidence>
<keyword evidence="1" id="KW-0472">Membrane</keyword>
<dbReference type="Proteomes" id="UP001417504">
    <property type="component" value="Unassembled WGS sequence"/>
</dbReference>
<name>A0AAP0IJ82_9MAGN</name>
<gene>
    <name evidence="2" type="ORF">Sjap_014915</name>
</gene>
<keyword evidence="1" id="KW-0812">Transmembrane</keyword>
<evidence type="ECO:0000313" key="3">
    <source>
        <dbReference type="Proteomes" id="UP001417504"/>
    </source>
</evidence>
<proteinExistence type="predicted"/>